<dbReference type="PROSITE" id="PS50819">
    <property type="entry name" value="INTEIN_ENDONUCLEASE"/>
    <property type="match status" value="1"/>
</dbReference>
<dbReference type="SUPFAM" id="SSF55608">
    <property type="entry name" value="Homing endonucleases"/>
    <property type="match status" value="2"/>
</dbReference>
<evidence type="ECO:0000313" key="2">
    <source>
        <dbReference type="EMBL" id="MBD8028024.1"/>
    </source>
</evidence>
<gene>
    <name evidence="2" type="ORF">H9636_15345</name>
</gene>
<proteinExistence type="predicted"/>
<sequence length="258" mass="29760">MPRNKGITDEMIIEMYKSGMSYKEMMPIVGLSSRGIYNVLSKHNVPIRKQFSGQPRKHKVNEDFFKVWSHEMAWVLGLFVTDGTVNGHTHSITFSQNDERILKLIAKYMEADYVLMSTGKTRTVPTLVINSREIKKDLAAMGITHNKSLTLPFPKVPEKYLSSFIRGVIDGDGWVQDRGYVMNVTTASIDFAKGIISVFISWNLRTEMSYELTKTGREIYRVWVKGKESISMLSTIIYSNCDDNYNYKKRERLSKWIK</sequence>
<dbReference type="Gene3D" id="1.10.10.60">
    <property type="entry name" value="Homeodomain-like"/>
    <property type="match status" value="1"/>
</dbReference>
<dbReference type="Proteomes" id="UP000640930">
    <property type="component" value="Unassembled WGS sequence"/>
</dbReference>
<evidence type="ECO:0000259" key="1">
    <source>
        <dbReference type="PROSITE" id="PS50819"/>
    </source>
</evidence>
<dbReference type="EMBL" id="JACSQA010000029">
    <property type="protein sequence ID" value="MBD8028024.1"/>
    <property type="molecule type" value="Genomic_DNA"/>
</dbReference>
<dbReference type="InterPro" id="IPR004860">
    <property type="entry name" value="LAGLIDADG_dom"/>
</dbReference>
<name>A0ABR8XFR8_9BACL</name>
<dbReference type="InterPro" id="IPR004042">
    <property type="entry name" value="Intein_endonuc_central"/>
</dbReference>
<feature type="domain" description="DOD-type homing endonuclease" evidence="1">
    <location>
        <begin position="75"/>
        <end position="204"/>
    </location>
</feature>
<dbReference type="Gene3D" id="3.10.28.10">
    <property type="entry name" value="Homing endonucleases"/>
    <property type="match status" value="1"/>
</dbReference>
<evidence type="ECO:0000313" key="3">
    <source>
        <dbReference type="Proteomes" id="UP000640930"/>
    </source>
</evidence>
<keyword evidence="3" id="KW-1185">Reference proteome</keyword>
<dbReference type="InterPro" id="IPR027434">
    <property type="entry name" value="Homing_endonucl"/>
</dbReference>
<organism evidence="2 3">
    <name type="scientific">Ureibacillus galli</name>
    <dbReference type="NCBI Taxonomy" id="2762222"/>
    <lineage>
        <taxon>Bacteria</taxon>
        <taxon>Bacillati</taxon>
        <taxon>Bacillota</taxon>
        <taxon>Bacilli</taxon>
        <taxon>Bacillales</taxon>
        <taxon>Caryophanaceae</taxon>
        <taxon>Ureibacillus</taxon>
    </lineage>
</organism>
<reference evidence="2 3" key="1">
    <citation type="submission" date="2020-08" db="EMBL/GenBank/DDBJ databases">
        <title>A Genomic Blueprint of the Chicken Gut Microbiome.</title>
        <authorList>
            <person name="Gilroy R."/>
            <person name="Ravi A."/>
            <person name="Getino M."/>
            <person name="Pursley I."/>
            <person name="Horton D.L."/>
            <person name="Alikhan N.-F."/>
            <person name="Baker D."/>
            <person name="Gharbi K."/>
            <person name="Hall N."/>
            <person name="Watson M."/>
            <person name="Adriaenssens E.M."/>
            <person name="Foster-Nyarko E."/>
            <person name="Jarju S."/>
            <person name="Secka A."/>
            <person name="Antonio M."/>
            <person name="Oren A."/>
            <person name="Chaudhuri R."/>
            <person name="La Ragione R.M."/>
            <person name="Hildebrand F."/>
            <person name="Pallen M.J."/>
        </authorList>
    </citation>
    <scope>NUCLEOTIDE SEQUENCE [LARGE SCALE GENOMIC DNA]</scope>
    <source>
        <strain evidence="2 3">Re31</strain>
    </source>
</reference>
<comment type="caution">
    <text evidence="2">The sequence shown here is derived from an EMBL/GenBank/DDBJ whole genome shotgun (WGS) entry which is preliminary data.</text>
</comment>
<dbReference type="InterPro" id="IPR039518">
    <property type="entry name" value="WhiA_LAGLIDADG_dom"/>
</dbReference>
<accession>A0ABR8XFR8</accession>
<dbReference type="RefSeq" id="WP_191708442.1">
    <property type="nucleotide sequence ID" value="NZ_JACSQA010000029.1"/>
</dbReference>
<protein>
    <recommendedName>
        <fullName evidence="1">DOD-type homing endonuclease domain-containing protein</fullName>
    </recommendedName>
</protein>
<dbReference type="Pfam" id="PF14527">
    <property type="entry name" value="LAGLIDADG_WhiA"/>
    <property type="match status" value="1"/>
</dbReference>
<dbReference type="Pfam" id="PF14528">
    <property type="entry name" value="LAGLIDADG_3"/>
    <property type="match status" value="1"/>
</dbReference>